<reference evidence="12 13" key="2">
    <citation type="submission" date="2018-05" db="EMBL/GenBank/DDBJ databases">
        <title>Draft genome sequences of Dehalococcoides mccartyi strains RC and KS.</title>
        <authorList>
            <person name="Higgins S.A."/>
            <person name="Padilla-Crespo E."/>
            <person name="Loeffler F.E."/>
        </authorList>
    </citation>
    <scope>NUCLEOTIDE SEQUENCE [LARGE SCALE GENOMIC DNA]</scope>
    <source>
        <strain evidence="12 13">RC</strain>
    </source>
</reference>
<reference evidence="11" key="1">
    <citation type="submission" date="2014-10" db="EMBL/GenBank/DDBJ databases">
        <title>Reductive dehalogenase homologous genes as biomarkers for distinguishing populations of Dehalococcoides in mixed dechlorinating cultures and in groundwater.</title>
        <authorList>
            <person name="Perez-De-Mora A."/>
            <person name="Zila A."/>
            <person name="Mcmaster M.L."/>
            <person name="Liang X."/>
            <person name="Dworatzek S."/>
            <person name="Edwards E.A."/>
        </authorList>
    </citation>
    <scope>NUCLEOTIDE SEQUENCE</scope>
</reference>
<dbReference type="PROSITE" id="PS51318">
    <property type="entry name" value="TAT"/>
    <property type="match status" value="1"/>
</dbReference>
<sequence>MRTQHSTISRRDFMKGLGLTGAGIGLTAGAAPVFHDMDELLTSSGTINKRPWWVKEREFKDATTPIDWPSVERRKYFWAYPMTAHQEAILEGTMKPEDLPYEVQRILTREELEARNKVVIDYCKNEFPGWEPGPDGFGDVRNTSLAQVSEFFGFTRFPRRLQTNGKVINLAKLVSDAGGGDRIDGFLPPLYEGVKTPEEMGVAKWQGTPEENLMTLRSVARLFGAEDVGCVEVDEDIKKMVFEADMDGKKYVFEDVDEAYETATKRVIPNKCKWVFTWTMRQPPNMTRHQAGRKENAPTYITYMRGHYLSCYIKDFTRGLGYTMVGAGGTGIGCVGATGGFAALSGLGELGRASYIIHPKYGLTNRAMWMHFTDFPIVPTRPIDFGSREFCMTCKICSTACPFGAIKTGDPTWEDDTIYGNPGFLGWRCNYDLCPHCPICQGTCPFNTVRDDKSFIHELVRLSASHTTVFNSFFKQMDLNFDYGRKDQRDWWKEEDFPFGIDTSY</sequence>
<protein>
    <submittedName>
        <fullName evidence="11">Reductive dehalogenase-like protein KB1rdhA19</fullName>
    </submittedName>
    <submittedName>
        <fullName evidence="12">Tetrachloroethene reductive dehalogenase TceA</fullName>
    </submittedName>
</protein>
<keyword evidence="8" id="KW-0472">Membrane</keyword>
<dbReference type="InterPro" id="IPR028894">
    <property type="entry name" value="RDH_dom"/>
</dbReference>
<keyword evidence="3" id="KW-0004">4Fe-4S</keyword>
<evidence type="ECO:0000313" key="12">
    <source>
        <dbReference type="EMBL" id="RAL68910.1"/>
    </source>
</evidence>
<dbReference type="InterPro" id="IPR017900">
    <property type="entry name" value="4Fe4S_Fe_S_CS"/>
</dbReference>
<dbReference type="NCBIfam" id="TIGR01409">
    <property type="entry name" value="TAT_signal_seq"/>
    <property type="match status" value="1"/>
</dbReference>
<evidence type="ECO:0000256" key="7">
    <source>
        <dbReference type="ARBA" id="ARBA00023014"/>
    </source>
</evidence>
<dbReference type="PROSITE" id="PS00198">
    <property type="entry name" value="4FE4S_FER_1"/>
    <property type="match status" value="1"/>
</dbReference>
<evidence type="ECO:0000313" key="13">
    <source>
        <dbReference type="Proteomes" id="UP000249146"/>
    </source>
</evidence>
<keyword evidence="5" id="KW-0732">Signal</keyword>
<name>A0A0A7NUX9_9CHLR</name>
<organism evidence="11">
    <name type="scientific">Dehalococcoides mccartyi</name>
    <dbReference type="NCBI Taxonomy" id="61435"/>
    <lineage>
        <taxon>Bacteria</taxon>
        <taxon>Bacillati</taxon>
        <taxon>Chloroflexota</taxon>
        <taxon>Dehalococcoidia</taxon>
        <taxon>Dehalococcoidales</taxon>
        <taxon>Dehalococcoidaceae</taxon>
        <taxon>Dehalococcoides</taxon>
    </lineage>
</organism>
<dbReference type="InterPro" id="IPR017896">
    <property type="entry name" value="4Fe4S_Fe-S-bd"/>
</dbReference>
<dbReference type="EMBL" id="KP085019">
    <property type="protein sequence ID" value="AIZ97095.1"/>
    <property type="molecule type" value="Genomic_DNA"/>
</dbReference>
<proteinExistence type="predicted"/>
<dbReference type="Gene3D" id="3.30.70.20">
    <property type="match status" value="1"/>
</dbReference>
<evidence type="ECO:0000256" key="1">
    <source>
        <dbReference type="ARBA" id="ARBA00004236"/>
    </source>
</evidence>
<dbReference type="GO" id="GO:0046872">
    <property type="term" value="F:metal ion binding"/>
    <property type="evidence" value="ECO:0007669"/>
    <property type="project" value="UniProtKB-KW"/>
</dbReference>
<dbReference type="InterPro" id="IPR019546">
    <property type="entry name" value="TAT_signal_bac_arc"/>
</dbReference>
<dbReference type="PROSITE" id="PS51379">
    <property type="entry name" value="4FE4S_FER_2"/>
    <property type="match status" value="2"/>
</dbReference>
<dbReference type="NCBIfam" id="TIGR02486">
    <property type="entry name" value="RDH"/>
    <property type="match status" value="1"/>
</dbReference>
<evidence type="ECO:0000256" key="4">
    <source>
        <dbReference type="ARBA" id="ARBA00022723"/>
    </source>
</evidence>
<gene>
    <name evidence="11" type="primary">rdhA19</name>
    <name evidence="12" type="ORF">C1G87_1381</name>
</gene>
<dbReference type="GO" id="GO:0051539">
    <property type="term" value="F:4 iron, 4 sulfur cluster binding"/>
    <property type="evidence" value="ECO:0007669"/>
    <property type="project" value="UniProtKB-KW"/>
</dbReference>
<evidence type="ECO:0000256" key="9">
    <source>
        <dbReference type="ARBA" id="ARBA00029374"/>
    </source>
</evidence>
<keyword evidence="4" id="KW-0479">Metal-binding</keyword>
<dbReference type="InterPro" id="IPR006311">
    <property type="entry name" value="TAT_signal"/>
</dbReference>
<accession>A0A0A7NUX9</accession>
<feature type="domain" description="4Fe-4S ferredoxin-type" evidence="10">
    <location>
        <begin position="381"/>
        <end position="411"/>
    </location>
</feature>
<dbReference type="GO" id="GO:0005886">
    <property type="term" value="C:plasma membrane"/>
    <property type="evidence" value="ECO:0007669"/>
    <property type="project" value="UniProtKB-SubCell"/>
</dbReference>
<evidence type="ECO:0000256" key="3">
    <source>
        <dbReference type="ARBA" id="ARBA00022485"/>
    </source>
</evidence>
<dbReference type="AlphaFoldDB" id="A0A0A7NUX9"/>
<comment type="subcellular location">
    <subcellularLocation>
        <location evidence="1">Cell membrane</location>
    </subcellularLocation>
</comment>
<evidence type="ECO:0000259" key="10">
    <source>
        <dbReference type="PROSITE" id="PS51379"/>
    </source>
</evidence>
<evidence type="ECO:0000256" key="5">
    <source>
        <dbReference type="ARBA" id="ARBA00022729"/>
    </source>
</evidence>
<dbReference type="Proteomes" id="UP000249146">
    <property type="component" value="Unassembled WGS sequence"/>
</dbReference>
<dbReference type="SUPFAM" id="SSF54862">
    <property type="entry name" value="4Fe-4S ferredoxins"/>
    <property type="match status" value="1"/>
</dbReference>
<dbReference type="RefSeq" id="WP_011309863.1">
    <property type="nucleotide sequence ID" value="NZ_JSWM01000005.1"/>
</dbReference>
<dbReference type="Pfam" id="PF13486">
    <property type="entry name" value="Dehalogenase"/>
    <property type="match status" value="1"/>
</dbReference>
<feature type="domain" description="4Fe-4S ferredoxin-type" evidence="10">
    <location>
        <begin position="425"/>
        <end position="454"/>
    </location>
</feature>
<dbReference type="EMBL" id="QGLC01000018">
    <property type="protein sequence ID" value="RAL68910.1"/>
    <property type="molecule type" value="Genomic_DNA"/>
</dbReference>
<dbReference type="Pfam" id="PF00037">
    <property type="entry name" value="Fer4"/>
    <property type="match status" value="1"/>
</dbReference>
<evidence type="ECO:0000256" key="6">
    <source>
        <dbReference type="ARBA" id="ARBA00023004"/>
    </source>
</evidence>
<keyword evidence="2" id="KW-1003">Cell membrane</keyword>
<comment type="cofactor">
    <cofactor evidence="9">
        <name>corrinoid</name>
        <dbReference type="ChEBI" id="CHEBI:33913"/>
    </cofactor>
</comment>
<dbReference type="InterPro" id="IPR012832">
    <property type="entry name" value="RDH"/>
</dbReference>
<evidence type="ECO:0000256" key="8">
    <source>
        <dbReference type="ARBA" id="ARBA00023136"/>
    </source>
</evidence>
<evidence type="ECO:0000313" key="11">
    <source>
        <dbReference type="EMBL" id="AIZ97095.1"/>
    </source>
</evidence>
<keyword evidence="7" id="KW-0411">Iron-sulfur</keyword>
<keyword evidence="6" id="KW-0408">Iron</keyword>
<dbReference type="FunFam" id="3.30.70.20:FF:000055">
    <property type="entry name" value="Trichloroethene reductive dehalogenase"/>
    <property type="match status" value="1"/>
</dbReference>
<evidence type="ECO:0000256" key="2">
    <source>
        <dbReference type="ARBA" id="ARBA00022475"/>
    </source>
</evidence>